<dbReference type="Gene3D" id="1.20.1280.50">
    <property type="match status" value="1"/>
</dbReference>
<feature type="domain" description="F-box" evidence="1">
    <location>
        <begin position="6"/>
        <end position="52"/>
    </location>
</feature>
<dbReference type="SUPFAM" id="SSF81383">
    <property type="entry name" value="F-box domain"/>
    <property type="match status" value="1"/>
</dbReference>
<dbReference type="InterPro" id="IPR036047">
    <property type="entry name" value="F-box-like_dom_sf"/>
</dbReference>
<keyword evidence="3" id="KW-1185">Reference proteome</keyword>
<dbReference type="InterPro" id="IPR006527">
    <property type="entry name" value="F-box-assoc_dom_typ1"/>
</dbReference>
<dbReference type="InterPro" id="IPR001810">
    <property type="entry name" value="F-box_dom"/>
</dbReference>
<dbReference type="AlphaFoldDB" id="A0A445GKX6"/>
<evidence type="ECO:0000313" key="2">
    <source>
        <dbReference type="EMBL" id="RZB61887.1"/>
    </source>
</evidence>
<dbReference type="Pfam" id="PF00646">
    <property type="entry name" value="F-box"/>
    <property type="match status" value="1"/>
</dbReference>
<evidence type="ECO:0000259" key="1">
    <source>
        <dbReference type="PROSITE" id="PS50181"/>
    </source>
</evidence>
<dbReference type="InterPro" id="IPR011043">
    <property type="entry name" value="Gal_Oxase/kelch_b-propeller"/>
</dbReference>
<gene>
    <name evidence="2" type="ORF">D0Y65_044255</name>
</gene>
<dbReference type="SMART" id="SM00256">
    <property type="entry name" value="FBOX"/>
    <property type="match status" value="1"/>
</dbReference>
<comment type="caution">
    <text evidence="2">The sequence shown here is derived from an EMBL/GenBank/DDBJ whole genome shotgun (WGS) entry which is preliminary data.</text>
</comment>
<organism evidence="2 3">
    <name type="scientific">Glycine soja</name>
    <name type="common">Wild soybean</name>
    <dbReference type="NCBI Taxonomy" id="3848"/>
    <lineage>
        <taxon>Eukaryota</taxon>
        <taxon>Viridiplantae</taxon>
        <taxon>Streptophyta</taxon>
        <taxon>Embryophyta</taxon>
        <taxon>Tracheophyta</taxon>
        <taxon>Spermatophyta</taxon>
        <taxon>Magnoliopsida</taxon>
        <taxon>eudicotyledons</taxon>
        <taxon>Gunneridae</taxon>
        <taxon>Pentapetalae</taxon>
        <taxon>rosids</taxon>
        <taxon>fabids</taxon>
        <taxon>Fabales</taxon>
        <taxon>Fabaceae</taxon>
        <taxon>Papilionoideae</taxon>
        <taxon>50 kb inversion clade</taxon>
        <taxon>NPAAA clade</taxon>
        <taxon>indigoferoid/millettioid clade</taxon>
        <taxon>Phaseoleae</taxon>
        <taxon>Glycine</taxon>
        <taxon>Glycine subgen. Soja</taxon>
    </lineage>
</organism>
<dbReference type="PROSITE" id="PS50181">
    <property type="entry name" value="FBOX"/>
    <property type="match status" value="1"/>
</dbReference>
<dbReference type="PANTHER" id="PTHR31672:SF13">
    <property type="entry name" value="F-BOX PROTEIN CPR30-LIKE"/>
    <property type="match status" value="1"/>
</dbReference>
<dbReference type="InterPro" id="IPR017451">
    <property type="entry name" value="F-box-assoc_interact_dom"/>
</dbReference>
<dbReference type="SUPFAM" id="SSF50965">
    <property type="entry name" value="Galactose oxidase, central domain"/>
    <property type="match status" value="1"/>
</dbReference>
<dbReference type="PANTHER" id="PTHR31672">
    <property type="entry name" value="BNACNNG10540D PROTEIN"/>
    <property type="match status" value="1"/>
</dbReference>
<reference evidence="2 3" key="1">
    <citation type="submission" date="2018-09" db="EMBL/GenBank/DDBJ databases">
        <title>A high-quality reference genome of wild soybean provides a powerful tool to mine soybean genomes.</title>
        <authorList>
            <person name="Xie M."/>
            <person name="Chung C.Y.L."/>
            <person name="Li M.-W."/>
            <person name="Wong F.-L."/>
            <person name="Chan T.-F."/>
            <person name="Lam H.-M."/>
        </authorList>
    </citation>
    <scope>NUCLEOTIDE SEQUENCE [LARGE SCALE GENOMIC DNA]</scope>
    <source>
        <strain evidence="3">cv. W05</strain>
        <tissue evidence="2">Hypocotyl of etiolated seedlings</tissue>
    </source>
</reference>
<dbReference type="Proteomes" id="UP000289340">
    <property type="component" value="Chromosome 16"/>
</dbReference>
<dbReference type="Pfam" id="PF07734">
    <property type="entry name" value="FBA_1"/>
    <property type="match status" value="2"/>
</dbReference>
<proteinExistence type="predicted"/>
<accession>A0A445GKX6</accession>
<protein>
    <submittedName>
        <fullName evidence="2">F-box/kelch-repeat protein</fullName>
    </submittedName>
</protein>
<dbReference type="NCBIfam" id="TIGR01640">
    <property type="entry name" value="F_box_assoc_1"/>
    <property type="match status" value="2"/>
</dbReference>
<sequence>MKHMNATLPHTLPEDLITEILMMLPVRSILRFKCMCKSWFSLISDPEFARSHFALAATPTTRLFLSTNGYQVECTDIEASLHDDNSAKVVFNFPLPSPENEYYNCAINIVGSCRGFILLLTSGALDFIIWNPSTGLRKGIRYVMDDHVYNFYADRCGFGYDSSTDDYVIVNLTIEGWRTEVHCFSLRTNSWSRILGTAIYFPLDCGNGVFFNGALHWFGRLWDGRRQAVITSFDVTERGLFEIPLPPDFAVENQIYDLRVMEGCLCLCVAKMGCGTTIWMMKEYKVQSSWTKLIVPIYNQCHPFLPVFYPICSTKKDEFLGSNHKTLVKLNKKGDLLEHQARWHYMDCTILVHCEGIMSELGSLAYLVISLSYSQSTSLLTCIPKDTCMCNECRNYSFVNYCIFASELTTLSVSDDFTSHSLERCDAETEFNSYGYIAGIKKALNDTSCSYQVIIAASRSSPNFTMENIAIRFGDVHGNQEFARSHFALAATPTTRLYLSANDHQVECTDIEASLHDENSAKVVFNYPLPSPEDKYYNRMIDIVGSCRGFILLMTTSGALNFIIWNPSTGLRKGISYLMDDHIYNFYADRCGFGYDSSTDDYVIVNLRIEAWRTEVHCFSLRTNSWSRMLGTALYYPLDLGHGVFFNGALHWFVRRCDGRRQAVIISFDVTERRLFEILLPLNFAVKDQICDLRVMEGCLCLCGANIGRETTIWMMKEYKVQSSWTKLLVVPIYNQHTGPPLLFFPPVFYPICLTKKDEFLGSNHKTLVKLNKKGDLLERHARCHNIGCGILLRCGVYRESLLSLPE</sequence>
<dbReference type="CDD" id="cd22157">
    <property type="entry name" value="F-box_AtFBW1-like"/>
    <property type="match status" value="1"/>
</dbReference>
<dbReference type="EMBL" id="QZWG01000016">
    <property type="protein sequence ID" value="RZB61887.1"/>
    <property type="molecule type" value="Genomic_DNA"/>
</dbReference>
<name>A0A445GKX6_GLYSO</name>
<dbReference type="InterPro" id="IPR050796">
    <property type="entry name" value="SCF_F-box_component"/>
</dbReference>
<evidence type="ECO:0000313" key="3">
    <source>
        <dbReference type="Proteomes" id="UP000289340"/>
    </source>
</evidence>